<proteinExistence type="predicted"/>
<sequence>MAKRTALIGKCVSSGPPAVTVIPARRLAGPSPSRALSRRTSFPPRLNIPSPFDYEPVSREAAAASRTPIRFSAGVREQLEDYPGHAELHHSSSSQQPVTRPARGRPLASRGKRDWSVTPYPEAPSQLAPLGGRALRQPLPPFSALVPKSGRRGSASQLSGNRVAYKEPVGDRFPPRHRPLCFQGKLQHGVRPVPWEAEGLQKTESSAQFEAADPGVGVAHSSPDPERPPA</sequence>
<feature type="region of interest" description="Disordered" evidence="1">
    <location>
        <begin position="193"/>
        <end position="230"/>
    </location>
</feature>
<reference evidence="3" key="1">
    <citation type="submission" date="2025-08" db="UniProtKB">
        <authorList>
            <consortium name="RefSeq"/>
        </authorList>
    </citation>
    <scope>IDENTIFICATION</scope>
</reference>
<accession>A0A9B0LNQ7</accession>
<keyword evidence="2" id="KW-1185">Reference proteome</keyword>
<dbReference type="AlphaFoldDB" id="A0A9B0LNQ7"/>
<evidence type="ECO:0000313" key="3">
    <source>
        <dbReference type="RefSeq" id="XP_004403554.1"/>
    </source>
</evidence>
<gene>
    <name evidence="3" type="primary">LOC101382631</name>
</gene>
<evidence type="ECO:0000313" key="2">
    <source>
        <dbReference type="Proteomes" id="UP000245340"/>
    </source>
</evidence>
<feature type="compositionally biased region" description="Basic and acidic residues" evidence="1">
    <location>
        <begin position="164"/>
        <end position="174"/>
    </location>
</feature>
<organism evidence="2 3">
    <name type="scientific">Odobenus rosmarus divergens</name>
    <name type="common">Pacific walrus</name>
    <dbReference type="NCBI Taxonomy" id="9708"/>
    <lineage>
        <taxon>Eukaryota</taxon>
        <taxon>Metazoa</taxon>
        <taxon>Chordata</taxon>
        <taxon>Craniata</taxon>
        <taxon>Vertebrata</taxon>
        <taxon>Euteleostomi</taxon>
        <taxon>Mammalia</taxon>
        <taxon>Eutheria</taxon>
        <taxon>Laurasiatheria</taxon>
        <taxon>Carnivora</taxon>
        <taxon>Caniformia</taxon>
        <taxon>Pinnipedia</taxon>
        <taxon>Odobenidae</taxon>
        <taxon>Odobenus</taxon>
    </lineage>
</organism>
<protein>
    <submittedName>
        <fullName evidence="3">Uncharacterized protein LOC101382631</fullName>
    </submittedName>
</protein>
<name>A0A9B0LNQ7_ODORO</name>
<dbReference type="Proteomes" id="UP000245340">
    <property type="component" value="Unplaced"/>
</dbReference>
<evidence type="ECO:0000256" key="1">
    <source>
        <dbReference type="SAM" id="MobiDB-lite"/>
    </source>
</evidence>
<feature type="compositionally biased region" description="Basic and acidic residues" evidence="1">
    <location>
        <begin position="77"/>
        <end position="90"/>
    </location>
</feature>
<feature type="region of interest" description="Disordered" evidence="1">
    <location>
        <begin position="25"/>
        <end position="53"/>
    </location>
</feature>
<dbReference type="RefSeq" id="XP_004403554.1">
    <property type="nucleotide sequence ID" value="XM_004403497.1"/>
</dbReference>
<feature type="region of interest" description="Disordered" evidence="1">
    <location>
        <begin position="75"/>
        <end position="177"/>
    </location>
</feature>